<dbReference type="EMBL" id="RXOF01000004">
    <property type="protein sequence ID" value="RTQ50872.1"/>
    <property type="molecule type" value="Genomic_DNA"/>
</dbReference>
<feature type="signal peptide" evidence="1">
    <location>
        <begin position="1"/>
        <end position="26"/>
    </location>
</feature>
<keyword evidence="1" id="KW-0732">Signal</keyword>
<evidence type="ECO:0000256" key="1">
    <source>
        <dbReference type="SAM" id="SignalP"/>
    </source>
</evidence>
<dbReference type="AlphaFoldDB" id="A0A3S0HAF6"/>
<name>A0A3S0HAF6_9BACT</name>
<accession>A0A3S0HAF6</accession>
<dbReference type="Proteomes" id="UP000282184">
    <property type="component" value="Unassembled WGS sequence"/>
</dbReference>
<dbReference type="RefSeq" id="WP_126692937.1">
    <property type="nucleotide sequence ID" value="NZ_RXOF01000004.1"/>
</dbReference>
<proteinExistence type="predicted"/>
<evidence type="ECO:0000313" key="2">
    <source>
        <dbReference type="EMBL" id="RTQ50872.1"/>
    </source>
</evidence>
<reference evidence="2 3" key="1">
    <citation type="submission" date="2018-12" db="EMBL/GenBank/DDBJ databases">
        <title>Hymenobacter gummosus sp. nov., isolated from a spring.</title>
        <authorList>
            <person name="Nie L."/>
        </authorList>
    </citation>
    <scope>NUCLEOTIDE SEQUENCE [LARGE SCALE GENOMIC DNA]</scope>
    <source>
        <strain evidence="2 3">KCTC 52166</strain>
    </source>
</reference>
<sequence length="148" mass="16344">MPLLNFTSFRRASGLFVLLLPVGLSACTSSVDSETAIINGTSRPLRVRLIGRLPNDAIIMARPRASHRLQGYVEVPAGEALPVGYRQGKRLLPSRPIPFDYDTVMVERPGARPLLLTPATINQAITDTIGPERCFNCQPTRHYHVVVR</sequence>
<keyword evidence="3" id="KW-1185">Reference proteome</keyword>
<gene>
    <name evidence="2" type="ORF">EJV47_09655</name>
</gene>
<comment type="caution">
    <text evidence="2">The sequence shown here is derived from an EMBL/GenBank/DDBJ whole genome shotgun (WGS) entry which is preliminary data.</text>
</comment>
<protein>
    <recommendedName>
        <fullName evidence="4">DUF4249 family protein</fullName>
    </recommendedName>
</protein>
<organism evidence="2 3">
    <name type="scientific">Hymenobacter gummosus</name>
    <dbReference type="NCBI Taxonomy" id="1776032"/>
    <lineage>
        <taxon>Bacteria</taxon>
        <taxon>Pseudomonadati</taxon>
        <taxon>Bacteroidota</taxon>
        <taxon>Cytophagia</taxon>
        <taxon>Cytophagales</taxon>
        <taxon>Hymenobacteraceae</taxon>
        <taxon>Hymenobacter</taxon>
    </lineage>
</organism>
<evidence type="ECO:0008006" key="4">
    <source>
        <dbReference type="Google" id="ProtNLM"/>
    </source>
</evidence>
<feature type="chain" id="PRO_5018653315" description="DUF4249 family protein" evidence="1">
    <location>
        <begin position="27"/>
        <end position="148"/>
    </location>
</feature>
<evidence type="ECO:0000313" key="3">
    <source>
        <dbReference type="Proteomes" id="UP000282184"/>
    </source>
</evidence>